<dbReference type="RefSeq" id="WP_120211335.1">
    <property type="nucleotide sequence ID" value="NZ_CAWOAK010000002.1"/>
</dbReference>
<evidence type="ECO:0000313" key="4">
    <source>
        <dbReference type="Proteomes" id="UP000283568"/>
    </source>
</evidence>
<feature type="region of interest" description="Disordered" evidence="1">
    <location>
        <begin position="1"/>
        <end position="22"/>
    </location>
</feature>
<proteinExistence type="predicted"/>
<dbReference type="Proteomes" id="UP000283568">
    <property type="component" value="Unassembled WGS sequence"/>
</dbReference>
<dbReference type="Gene3D" id="2.60.40.3940">
    <property type="match status" value="1"/>
</dbReference>
<feature type="domain" description="Putative tail fiber protein gp53-like C-terminal" evidence="2">
    <location>
        <begin position="210"/>
        <end position="279"/>
    </location>
</feature>
<sequence>MQDLMPPVNTPGNIFDDGDPSTGLPGTIVPSQWLNDVQFSVRDIQQECKNILAKAGITPDPRKQSQLADAITAIVAKGWLEKSRNGADIPNKSEFVKNLGLPELIAGNPPAALNTLEKLAQAINNDANFSNSLSEIIKNRQPLNATLTALAGLVTGGDLLPYFTGADTATLSPITPTGRDLISRGSINAVLAYLRFEHGQGWYRLGDIYIQFGLIDFSSSTRVFVEFPFKFPTTVDHVIVSDAGWATGHTWGATNKQRNGFVAHVNVQGEGGQYLAIGR</sequence>
<accession>A0ABX9PHV8</accession>
<evidence type="ECO:0000256" key="1">
    <source>
        <dbReference type="SAM" id="MobiDB-lite"/>
    </source>
</evidence>
<dbReference type="EMBL" id="RAQI01000002">
    <property type="protein sequence ID" value="RKE91398.1"/>
    <property type="molecule type" value="Genomic_DNA"/>
</dbReference>
<keyword evidence="4" id="KW-1185">Reference proteome</keyword>
<dbReference type="InterPro" id="IPR054075">
    <property type="entry name" value="Gp53-like_C"/>
</dbReference>
<evidence type="ECO:0000313" key="3">
    <source>
        <dbReference type="EMBL" id="RKE91398.1"/>
    </source>
</evidence>
<dbReference type="Pfam" id="PF21882">
    <property type="entry name" value="Gp53-like_C"/>
    <property type="match status" value="1"/>
</dbReference>
<evidence type="ECO:0000259" key="2">
    <source>
        <dbReference type="Pfam" id="PF21882"/>
    </source>
</evidence>
<name>A0ABX9PHV8_9GAMM</name>
<reference evidence="3 4" key="1">
    <citation type="submission" date="2018-09" db="EMBL/GenBank/DDBJ databases">
        <title>Genomic Encyclopedia of Archaeal and Bacterial Type Strains, Phase II (KMG-II): from individual species to whole genera.</title>
        <authorList>
            <person name="Goeker M."/>
        </authorList>
    </citation>
    <scope>NUCLEOTIDE SEQUENCE [LARGE SCALE GENOMIC DNA]</scope>
    <source>
        <strain evidence="3 4">DSM 16337</strain>
    </source>
</reference>
<comment type="caution">
    <text evidence="3">The sequence shown here is derived from an EMBL/GenBank/DDBJ whole genome shotgun (WGS) entry which is preliminary data.</text>
</comment>
<organism evidence="3 4">
    <name type="scientific">Xenorhabdus ehlersii</name>
    <dbReference type="NCBI Taxonomy" id="290111"/>
    <lineage>
        <taxon>Bacteria</taxon>
        <taxon>Pseudomonadati</taxon>
        <taxon>Pseudomonadota</taxon>
        <taxon>Gammaproteobacteria</taxon>
        <taxon>Enterobacterales</taxon>
        <taxon>Morganellaceae</taxon>
        <taxon>Xenorhabdus</taxon>
    </lineage>
</organism>
<gene>
    <name evidence="3" type="ORF">BDE27_1620</name>
</gene>
<protein>
    <recommendedName>
        <fullName evidence="2">Putative tail fiber protein gp53-like C-terminal domain-containing protein</fullName>
    </recommendedName>
</protein>